<dbReference type="Gene3D" id="3.80.30.20">
    <property type="entry name" value="tm_1862 like domain"/>
    <property type="match status" value="1"/>
</dbReference>
<evidence type="ECO:0000256" key="16">
    <source>
        <dbReference type="PIRSR" id="PIRSR000167-1"/>
    </source>
</evidence>
<evidence type="ECO:0000259" key="18">
    <source>
        <dbReference type="PROSITE" id="PS51918"/>
    </source>
</evidence>
<dbReference type="RefSeq" id="WP_043844310.1">
    <property type="nucleotide sequence ID" value="NZ_AQQW01000005.1"/>
</dbReference>
<dbReference type="EMBL" id="AQQW01000005">
    <property type="protein sequence ID" value="ETW12901.1"/>
    <property type="molecule type" value="Genomic_DNA"/>
</dbReference>
<evidence type="ECO:0000256" key="5">
    <source>
        <dbReference type="ARBA" id="ARBA00022485"/>
    </source>
</evidence>
<keyword evidence="10 15" id="KW-0408">Iron</keyword>
<evidence type="ECO:0000256" key="14">
    <source>
        <dbReference type="ARBA" id="ARBA00048321"/>
    </source>
</evidence>
<dbReference type="GO" id="GO:0051539">
    <property type="term" value="F:4 iron, 4 sulfur cluster binding"/>
    <property type="evidence" value="ECO:0007669"/>
    <property type="project" value="UniProtKB-KW"/>
</dbReference>
<sequence>MTQQDATSRLLTASVPRYTSYPPANHFSDSVGADDSARWIAAVPEDTAVSIYLHIPFCRRLCHFCACRTQGTASDRPLDAYVGRLETEIERVTRLIGRRQPVSAVHFGGGTPTILRPDHFARIDAALRGAFAIGPDTEMSVEVDPTEIDEDRLDALASMGLTRASIGVQDFDEAVQRAIGRMQSVEETTRAVAALRDRGARSVNVDLIYGLPHQTTTTLRETIDAVTAFAPDRAAIYGYAHVPRMARRQQLIPQDSLPGPAERLTLFDTAQRLLAWAGYVPVGIDHFARPEDDLARAAQEGRLFRNFQGYTTDAAPVLLGFGASALSRFPQGHAQNAAASGAWAKAVDEGRLATARGWALDPEDRARAEIIERIMCDFAVDLPAVAAGHGLRLADFSAELSRIAAHLGDEVDIDAGRLRLTARDGRFARLLAAEFDAFLSDESGRYSRAV</sequence>
<evidence type="ECO:0000256" key="15">
    <source>
        <dbReference type="PIRNR" id="PIRNR000167"/>
    </source>
</evidence>
<dbReference type="InterPro" id="IPR034505">
    <property type="entry name" value="Coproporphyrinogen-III_oxidase"/>
</dbReference>
<dbReference type="PROSITE" id="PS51918">
    <property type="entry name" value="RADICAL_SAM"/>
    <property type="match status" value="1"/>
</dbReference>
<evidence type="ECO:0000256" key="9">
    <source>
        <dbReference type="ARBA" id="ARBA00023002"/>
    </source>
</evidence>
<dbReference type="InterPro" id="IPR004558">
    <property type="entry name" value="Coprogen_oxidase_HemN"/>
</dbReference>
<comment type="function">
    <text evidence="13">Involved in the heme biosynthesis. Catalyzes the anaerobic oxidative decarboxylation of propionate groups of rings A and B of coproporphyrinogen III to yield the vinyl groups in protoporphyrinogen IX.</text>
</comment>
<dbReference type="STRING" id="1379903.ATO8_10168"/>
<evidence type="ECO:0000256" key="8">
    <source>
        <dbReference type="ARBA" id="ARBA00022723"/>
    </source>
</evidence>
<dbReference type="PANTHER" id="PTHR13932:SF6">
    <property type="entry name" value="OXYGEN-INDEPENDENT COPROPORPHYRINOGEN III OXIDASE"/>
    <property type="match status" value="1"/>
</dbReference>
<dbReference type="SFLD" id="SFLDG01065">
    <property type="entry name" value="anaerobic_coproporphyrinogen-I"/>
    <property type="match status" value="1"/>
</dbReference>
<dbReference type="UniPathway" id="UPA00251">
    <property type="reaction ID" value="UER00323"/>
</dbReference>
<feature type="binding site" evidence="16">
    <location>
        <position position="52"/>
    </location>
    <ligand>
        <name>S-adenosyl-L-methionine</name>
        <dbReference type="ChEBI" id="CHEBI:59789"/>
        <label>1</label>
    </ligand>
</feature>
<feature type="binding site" evidence="17">
    <location>
        <position position="65"/>
    </location>
    <ligand>
        <name>[4Fe-4S] cluster</name>
        <dbReference type="ChEBI" id="CHEBI:49883"/>
        <note>4Fe-4S-S-AdoMet</note>
    </ligand>
</feature>
<dbReference type="NCBIfam" id="TIGR00538">
    <property type="entry name" value="hemN"/>
    <property type="match status" value="1"/>
</dbReference>
<evidence type="ECO:0000256" key="6">
    <source>
        <dbReference type="ARBA" id="ARBA00022490"/>
    </source>
</evidence>
<keyword evidence="8 15" id="KW-0479">Metal-binding</keyword>
<dbReference type="Proteomes" id="UP000019063">
    <property type="component" value="Unassembled WGS sequence"/>
</dbReference>
<dbReference type="Gene3D" id="1.10.10.920">
    <property type="match status" value="1"/>
</dbReference>
<gene>
    <name evidence="19" type="ORF">ATO8_10168</name>
</gene>
<name>W4HLD8_9RHOB</name>
<evidence type="ECO:0000256" key="4">
    <source>
        <dbReference type="ARBA" id="ARBA00011245"/>
    </source>
</evidence>
<feature type="binding site" evidence="16">
    <location>
        <position position="181"/>
    </location>
    <ligand>
        <name>S-adenosyl-L-methionine</name>
        <dbReference type="ChEBI" id="CHEBI:59789"/>
        <label>2</label>
    </ligand>
</feature>
<comment type="catalytic activity">
    <reaction evidence="14 15">
        <text>coproporphyrinogen III + 2 S-adenosyl-L-methionine = protoporphyrinogen IX + 2 5'-deoxyadenosine + 2 L-methionine + 2 CO2</text>
        <dbReference type="Rhea" id="RHEA:15425"/>
        <dbReference type="ChEBI" id="CHEBI:16526"/>
        <dbReference type="ChEBI" id="CHEBI:17319"/>
        <dbReference type="ChEBI" id="CHEBI:57307"/>
        <dbReference type="ChEBI" id="CHEBI:57309"/>
        <dbReference type="ChEBI" id="CHEBI:57844"/>
        <dbReference type="ChEBI" id="CHEBI:59789"/>
        <dbReference type="EC" id="1.3.98.3"/>
    </reaction>
</comment>
<feature type="binding site" evidence="16">
    <location>
        <begin position="64"/>
        <end position="66"/>
    </location>
    <ligand>
        <name>S-adenosyl-L-methionine</name>
        <dbReference type="ChEBI" id="CHEBI:59789"/>
        <label>2</label>
    </ligand>
</feature>
<comment type="similarity">
    <text evidence="3 15">Belongs to the anaerobic coproporphyrinogen-III oxidase family.</text>
</comment>
<keyword evidence="11 15" id="KW-0411">Iron-sulfur</keyword>
<evidence type="ECO:0000256" key="1">
    <source>
        <dbReference type="ARBA" id="ARBA00004496"/>
    </source>
</evidence>
<evidence type="ECO:0000256" key="7">
    <source>
        <dbReference type="ARBA" id="ARBA00022691"/>
    </source>
</evidence>
<keyword evidence="12 15" id="KW-0627">Porphyrin biosynthesis</keyword>
<feature type="binding site" evidence="16">
    <location>
        <position position="142"/>
    </location>
    <ligand>
        <name>S-adenosyl-L-methionine</name>
        <dbReference type="ChEBI" id="CHEBI:59789"/>
        <label>1</label>
    </ligand>
</feature>
<evidence type="ECO:0000256" key="3">
    <source>
        <dbReference type="ARBA" id="ARBA00005493"/>
    </source>
</evidence>
<feature type="binding site" evidence="16">
    <location>
        <position position="169"/>
    </location>
    <ligand>
        <name>S-adenosyl-L-methionine</name>
        <dbReference type="ChEBI" id="CHEBI:59789"/>
        <label>2</label>
    </ligand>
</feature>
<dbReference type="GO" id="GO:0005737">
    <property type="term" value="C:cytoplasm"/>
    <property type="evidence" value="ECO:0007669"/>
    <property type="project" value="UniProtKB-SubCell"/>
</dbReference>
<dbReference type="InterPro" id="IPR023404">
    <property type="entry name" value="rSAM_horseshoe"/>
</dbReference>
<dbReference type="PANTHER" id="PTHR13932">
    <property type="entry name" value="COPROPORPHYRINIGEN III OXIDASE"/>
    <property type="match status" value="1"/>
</dbReference>
<comment type="pathway">
    <text evidence="2 15">Porphyrin-containing compound metabolism; protoporphyrin-IX biosynthesis; protoporphyrinogen-IX from coproporphyrinogen-III (AdoMet route): step 1/1.</text>
</comment>
<dbReference type="InterPro" id="IPR058240">
    <property type="entry name" value="rSAM_sf"/>
</dbReference>
<keyword evidence="9 15" id="KW-0560">Oxidoreductase</keyword>
<comment type="subunit">
    <text evidence="4">Monomer.</text>
</comment>
<evidence type="ECO:0000256" key="13">
    <source>
        <dbReference type="ARBA" id="ARBA00024295"/>
    </source>
</evidence>
<feature type="domain" description="Radical SAM core" evidence="18">
    <location>
        <begin position="43"/>
        <end position="278"/>
    </location>
</feature>
<dbReference type="SUPFAM" id="SSF102114">
    <property type="entry name" value="Radical SAM enzymes"/>
    <property type="match status" value="1"/>
</dbReference>
<keyword evidence="20" id="KW-1185">Reference proteome</keyword>
<feature type="binding site" evidence="17">
    <location>
        <position position="58"/>
    </location>
    <ligand>
        <name>[4Fe-4S] cluster</name>
        <dbReference type="ChEBI" id="CHEBI:49883"/>
        <note>4Fe-4S-S-AdoMet</note>
    </ligand>
</feature>
<comment type="cofactor">
    <cofactor evidence="15 17">
        <name>[4Fe-4S] cluster</name>
        <dbReference type="ChEBI" id="CHEBI:49883"/>
    </cofactor>
    <text evidence="15 17">Binds 1 [4Fe-4S] cluster. The cluster is coordinated with 3 cysteines and an exchangeable S-adenosyl-L-methionine.</text>
</comment>
<evidence type="ECO:0000256" key="2">
    <source>
        <dbReference type="ARBA" id="ARBA00004785"/>
    </source>
</evidence>
<dbReference type="PIRSF" id="PIRSF000167">
    <property type="entry name" value="HemN"/>
    <property type="match status" value="1"/>
</dbReference>
<comment type="subcellular location">
    <subcellularLocation>
        <location evidence="1 15">Cytoplasm</location>
    </subcellularLocation>
</comment>
<dbReference type="eggNOG" id="COG0635">
    <property type="taxonomic scope" value="Bacteria"/>
</dbReference>
<feature type="binding site" evidence="16">
    <location>
        <position position="240"/>
    </location>
    <ligand>
        <name>S-adenosyl-L-methionine</name>
        <dbReference type="ChEBI" id="CHEBI:59789"/>
        <label>2</label>
    </ligand>
</feature>
<feature type="binding site" evidence="16">
    <location>
        <position position="109"/>
    </location>
    <ligand>
        <name>S-adenosyl-L-methionine</name>
        <dbReference type="ChEBI" id="CHEBI:59789"/>
        <label>1</label>
    </ligand>
</feature>
<keyword evidence="5 15" id="KW-0004">4Fe-4S</keyword>
<dbReference type="PATRIC" id="fig|1317118.6.peg.2097"/>
<proteinExistence type="inferred from homology"/>
<evidence type="ECO:0000313" key="20">
    <source>
        <dbReference type="Proteomes" id="UP000019063"/>
    </source>
</evidence>
<dbReference type="CDD" id="cd01335">
    <property type="entry name" value="Radical_SAM"/>
    <property type="match status" value="1"/>
</dbReference>
<protein>
    <recommendedName>
        <fullName evidence="15">Coproporphyrinogen-III oxidase</fullName>
        <ecNumber evidence="15">1.3.98.3</ecNumber>
    </recommendedName>
</protein>
<evidence type="ECO:0000313" key="19">
    <source>
        <dbReference type="EMBL" id="ETW12901.1"/>
    </source>
</evidence>
<dbReference type="EC" id="1.3.98.3" evidence="15"/>
<evidence type="ECO:0000256" key="17">
    <source>
        <dbReference type="PIRSR" id="PIRSR000167-2"/>
    </source>
</evidence>
<evidence type="ECO:0000256" key="11">
    <source>
        <dbReference type="ARBA" id="ARBA00023014"/>
    </source>
</evidence>
<feature type="binding site" evidence="17">
    <location>
        <position position="62"/>
    </location>
    <ligand>
        <name>[4Fe-4S] cluster</name>
        <dbReference type="ChEBI" id="CHEBI:49883"/>
        <note>4Fe-4S-S-AdoMet</note>
    </ligand>
</feature>
<dbReference type="SFLD" id="SFLDG01082">
    <property type="entry name" value="B12-binding_domain_containing"/>
    <property type="match status" value="1"/>
</dbReference>
<dbReference type="GO" id="GO:0004109">
    <property type="term" value="F:coproporphyrinogen oxidase activity"/>
    <property type="evidence" value="ECO:0007669"/>
    <property type="project" value="InterPro"/>
</dbReference>
<evidence type="ECO:0000256" key="12">
    <source>
        <dbReference type="ARBA" id="ARBA00023244"/>
    </source>
</evidence>
<accession>W4HLD8</accession>
<dbReference type="GO" id="GO:0046872">
    <property type="term" value="F:metal ion binding"/>
    <property type="evidence" value="ECO:0007669"/>
    <property type="project" value="UniProtKB-KW"/>
</dbReference>
<keyword evidence="6 15" id="KW-0963">Cytoplasm</keyword>
<dbReference type="Pfam" id="PF04055">
    <property type="entry name" value="Radical_SAM"/>
    <property type="match status" value="1"/>
</dbReference>
<evidence type="ECO:0000256" key="10">
    <source>
        <dbReference type="ARBA" id="ARBA00023004"/>
    </source>
</evidence>
<organism evidence="19 20">
    <name type="scientific">Roseivivax marinus</name>
    <dbReference type="NCBI Taxonomy" id="1379903"/>
    <lineage>
        <taxon>Bacteria</taxon>
        <taxon>Pseudomonadati</taxon>
        <taxon>Pseudomonadota</taxon>
        <taxon>Alphaproteobacteria</taxon>
        <taxon>Rhodobacterales</taxon>
        <taxon>Roseobacteraceae</taxon>
        <taxon>Roseivivax</taxon>
    </lineage>
</organism>
<dbReference type="SFLD" id="SFLDS00029">
    <property type="entry name" value="Radical_SAM"/>
    <property type="match status" value="1"/>
</dbReference>
<dbReference type="GO" id="GO:0006782">
    <property type="term" value="P:protoporphyrinogen IX biosynthetic process"/>
    <property type="evidence" value="ECO:0007669"/>
    <property type="project" value="UniProtKB-UniPathway"/>
</dbReference>
<comment type="caution">
    <text evidence="19">The sequence shown here is derived from an EMBL/GenBank/DDBJ whole genome shotgun (WGS) entry which is preliminary data.</text>
</comment>
<feature type="binding site" evidence="16">
    <location>
        <position position="206"/>
    </location>
    <ligand>
        <name>S-adenosyl-L-methionine</name>
        <dbReference type="ChEBI" id="CHEBI:59789"/>
        <label>2</label>
    </ligand>
</feature>
<reference evidence="19 20" key="1">
    <citation type="journal article" date="2014" name="Antonie Van Leeuwenhoek">
        <title>Roseivivax atlanticus sp. nov., isolated from surface seawater of the Atlantic Ocean.</title>
        <authorList>
            <person name="Li G."/>
            <person name="Lai Q."/>
            <person name="Liu X."/>
            <person name="Sun F."/>
            <person name="Shao Z."/>
        </authorList>
    </citation>
    <scope>NUCLEOTIDE SEQUENCE [LARGE SCALE GENOMIC DNA]</scope>
    <source>
        <strain evidence="19 20">22II-s10s</strain>
    </source>
</reference>
<dbReference type="GO" id="GO:0051989">
    <property type="term" value="F:coproporphyrinogen dehydrogenase activity"/>
    <property type="evidence" value="ECO:0007669"/>
    <property type="project" value="UniProtKB-EC"/>
</dbReference>
<keyword evidence="7 15" id="KW-0949">S-adenosyl-L-methionine</keyword>
<dbReference type="AlphaFoldDB" id="W4HLD8"/>
<dbReference type="InterPro" id="IPR006638">
    <property type="entry name" value="Elp3/MiaA/NifB-like_rSAM"/>
</dbReference>
<dbReference type="InterPro" id="IPR007197">
    <property type="entry name" value="rSAM"/>
</dbReference>
<dbReference type="SMART" id="SM00729">
    <property type="entry name" value="Elp3"/>
    <property type="match status" value="1"/>
</dbReference>
<feature type="binding site" evidence="16">
    <location>
        <begin position="110"/>
        <end position="111"/>
    </location>
    <ligand>
        <name>S-adenosyl-L-methionine</name>
        <dbReference type="ChEBI" id="CHEBI:59789"/>
        <label>2</label>
    </ligand>
</feature>